<evidence type="ECO:0000313" key="3">
    <source>
        <dbReference type="Proteomes" id="UP000711995"/>
    </source>
</evidence>
<protein>
    <submittedName>
        <fullName evidence="2">ParA family protein</fullName>
    </submittedName>
</protein>
<dbReference type="SUPFAM" id="SSF52540">
    <property type="entry name" value="P-loop containing nucleoside triphosphate hydrolases"/>
    <property type="match status" value="1"/>
</dbReference>
<dbReference type="Proteomes" id="UP000711995">
    <property type="component" value="Unassembled WGS sequence"/>
</dbReference>
<dbReference type="PANTHER" id="PTHR13696:SF96">
    <property type="entry name" value="COBQ_COBB_MIND_PARA NUCLEOTIDE BINDING DOMAIN-CONTAINING PROTEIN"/>
    <property type="match status" value="1"/>
</dbReference>
<keyword evidence="3" id="KW-1185">Reference proteome</keyword>
<gene>
    <name evidence="2" type="ORF">HCT14_08465</name>
</gene>
<dbReference type="PANTHER" id="PTHR13696">
    <property type="entry name" value="P-LOOP CONTAINING NUCLEOSIDE TRIPHOSPHATE HYDROLASE"/>
    <property type="match status" value="1"/>
</dbReference>
<dbReference type="CDD" id="cd02042">
    <property type="entry name" value="ParAB_family"/>
    <property type="match status" value="1"/>
</dbReference>
<sequence>MMSATVISIVNIKGGVGKSTLAIHLATELEYLGHKTLLVDTDRQRTTREWYDYRVEHKLGKRTPKLMRPVDTYQVGIYDALLRRESENYRYIVVDTAGYESGMMIEIMLASHAVLIPSMVSQAEISSSADTIEKIRGRDIFYRVIWSRIPPTTSQGSRMDECLSMLESEAMKSVIHLRQSYVDAMEQGLVVAEIANDSNQPHHKRKGATVASHEVTSLAREIIGLEE</sequence>
<organism evidence="2 3">
    <name type="scientific">Entomospira entomophila</name>
    <dbReference type="NCBI Taxonomy" id="2719988"/>
    <lineage>
        <taxon>Bacteria</taxon>
        <taxon>Pseudomonadati</taxon>
        <taxon>Spirochaetota</taxon>
        <taxon>Spirochaetia</taxon>
        <taxon>Spirochaetales</taxon>
        <taxon>Spirochaetaceae</taxon>
        <taxon>Entomospira</taxon>
    </lineage>
</organism>
<dbReference type="EMBL" id="JAATLJ010000004">
    <property type="protein sequence ID" value="NIZ41541.1"/>
    <property type="molecule type" value="Genomic_DNA"/>
</dbReference>
<comment type="caution">
    <text evidence="2">The sequence shown here is derived from an EMBL/GenBank/DDBJ whole genome shotgun (WGS) entry which is preliminary data.</text>
</comment>
<dbReference type="PIRSF" id="PIRSF009320">
    <property type="entry name" value="Nuc_binding_HP_1000"/>
    <property type="match status" value="1"/>
</dbReference>
<accession>A0A968GBB9</accession>
<evidence type="ECO:0000259" key="1">
    <source>
        <dbReference type="Pfam" id="PF01656"/>
    </source>
</evidence>
<name>A0A968GBB9_9SPIO</name>
<evidence type="ECO:0000313" key="2">
    <source>
        <dbReference type="EMBL" id="NIZ41541.1"/>
    </source>
</evidence>
<dbReference type="Pfam" id="PF01656">
    <property type="entry name" value="CbiA"/>
    <property type="match status" value="1"/>
</dbReference>
<dbReference type="InterPro" id="IPR050678">
    <property type="entry name" value="DNA_Partitioning_ATPase"/>
</dbReference>
<dbReference type="Gene3D" id="3.40.50.300">
    <property type="entry name" value="P-loop containing nucleotide triphosphate hydrolases"/>
    <property type="match status" value="1"/>
</dbReference>
<proteinExistence type="predicted"/>
<dbReference type="InterPro" id="IPR002586">
    <property type="entry name" value="CobQ/CobB/MinD/ParA_Nub-bd_dom"/>
</dbReference>
<reference evidence="2 3" key="1">
    <citation type="submission" date="2020-03" db="EMBL/GenBank/DDBJ databases">
        <title>Spirochaetal bacteria isolated from arthropods constitute a novel genus Entomospira genus novum within the order Spirochaetales.</title>
        <authorList>
            <person name="Grana-Miraglia L."/>
            <person name="Sikutova S."/>
            <person name="Fingerle V."/>
            <person name="Sing A."/>
            <person name="Castillo-Ramirez S."/>
            <person name="Margos G."/>
            <person name="Rudolf I."/>
        </authorList>
    </citation>
    <scope>NUCLEOTIDE SEQUENCE [LARGE SCALE GENOMIC DNA]</scope>
    <source>
        <strain evidence="2 3">BR193</strain>
    </source>
</reference>
<dbReference type="AlphaFoldDB" id="A0A968GBB9"/>
<dbReference type="RefSeq" id="WP_167701163.1">
    <property type="nucleotide sequence ID" value="NZ_CP118177.1"/>
</dbReference>
<dbReference type="InterPro" id="IPR027417">
    <property type="entry name" value="P-loop_NTPase"/>
</dbReference>
<feature type="domain" description="CobQ/CobB/MinD/ParA nucleotide binding" evidence="1">
    <location>
        <begin position="7"/>
        <end position="188"/>
    </location>
</feature>